<proteinExistence type="predicted"/>
<evidence type="ECO:0000313" key="1">
    <source>
        <dbReference type="EMBL" id="KAJ8650689.1"/>
    </source>
</evidence>
<name>A0ACC2MY98_PERAE</name>
<gene>
    <name evidence="1" type="ORF">MRB53_003712</name>
</gene>
<keyword evidence="2" id="KW-1185">Reference proteome</keyword>
<evidence type="ECO:0000313" key="2">
    <source>
        <dbReference type="Proteomes" id="UP001234297"/>
    </source>
</evidence>
<protein>
    <submittedName>
        <fullName evidence="1">Uncharacterized protein</fullName>
    </submittedName>
</protein>
<accession>A0ACC2MY98</accession>
<sequence>MGRGSGMMPVSRLLAAGDTLVFKYPPGQHNVVPVNGAGYSSCKASAISASKAVSTGNDKFKLKMGANYFICSLPGHCHAGMKLQVNANWSKYVSIWNEK</sequence>
<organism evidence="1 2">
    <name type="scientific">Persea americana</name>
    <name type="common">Avocado</name>
    <dbReference type="NCBI Taxonomy" id="3435"/>
    <lineage>
        <taxon>Eukaryota</taxon>
        <taxon>Viridiplantae</taxon>
        <taxon>Streptophyta</taxon>
        <taxon>Embryophyta</taxon>
        <taxon>Tracheophyta</taxon>
        <taxon>Spermatophyta</taxon>
        <taxon>Magnoliopsida</taxon>
        <taxon>Magnoliidae</taxon>
        <taxon>Laurales</taxon>
        <taxon>Lauraceae</taxon>
        <taxon>Persea</taxon>
    </lineage>
</organism>
<dbReference type="EMBL" id="CM056809">
    <property type="protein sequence ID" value="KAJ8650689.1"/>
    <property type="molecule type" value="Genomic_DNA"/>
</dbReference>
<comment type="caution">
    <text evidence="1">The sequence shown here is derived from an EMBL/GenBank/DDBJ whole genome shotgun (WGS) entry which is preliminary data.</text>
</comment>
<dbReference type="Proteomes" id="UP001234297">
    <property type="component" value="Chromosome 1"/>
</dbReference>
<reference evidence="1 2" key="1">
    <citation type="journal article" date="2022" name="Hortic Res">
        <title>A haplotype resolved chromosomal level avocado genome allows analysis of novel avocado genes.</title>
        <authorList>
            <person name="Nath O."/>
            <person name="Fletcher S.J."/>
            <person name="Hayward A."/>
            <person name="Shaw L.M."/>
            <person name="Masouleh A.K."/>
            <person name="Furtado A."/>
            <person name="Henry R.J."/>
            <person name="Mitter N."/>
        </authorList>
    </citation>
    <scope>NUCLEOTIDE SEQUENCE [LARGE SCALE GENOMIC DNA]</scope>
    <source>
        <strain evidence="2">cv. Hass</strain>
    </source>
</reference>